<gene>
    <name evidence="2" type="ORF">AMECASPLE_037102</name>
</gene>
<evidence type="ECO:0008006" key="4">
    <source>
        <dbReference type="Google" id="ProtNLM"/>
    </source>
</evidence>
<keyword evidence="3" id="KW-1185">Reference proteome</keyword>
<dbReference type="Proteomes" id="UP001469553">
    <property type="component" value="Unassembled WGS sequence"/>
</dbReference>
<evidence type="ECO:0000313" key="2">
    <source>
        <dbReference type="EMBL" id="MEQ2309292.1"/>
    </source>
</evidence>
<dbReference type="Gene3D" id="3.20.20.80">
    <property type="entry name" value="Glycosidases"/>
    <property type="match status" value="1"/>
</dbReference>
<protein>
    <recommendedName>
        <fullName evidence="4">Alpha-amylase</fullName>
    </recommendedName>
</protein>
<name>A0ABV0ZU67_9TELE</name>
<feature type="transmembrane region" description="Helical" evidence="1">
    <location>
        <begin position="61"/>
        <end position="78"/>
    </location>
</feature>
<accession>A0ABV0ZU67</accession>
<dbReference type="EMBL" id="JAHRIP010071958">
    <property type="protein sequence ID" value="MEQ2309292.1"/>
    <property type="molecule type" value="Genomic_DNA"/>
</dbReference>
<organism evidence="2 3">
    <name type="scientific">Ameca splendens</name>
    <dbReference type="NCBI Taxonomy" id="208324"/>
    <lineage>
        <taxon>Eukaryota</taxon>
        <taxon>Metazoa</taxon>
        <taxon>Chordata</taxon>
        <taxon>Craniata</taxon>
        <taxon>Vertebrata</taxon>
        <taxon>Euteleostomi</taxon>
        <taxon>Actinopterygii</taxon>
        <taxon>Neopterygii</taxon>
        <taxon>Teleostei</taxon>
        <taxon>Neoteleostei</taxon>
        <taxon>Acanthomorphata</taxon>
        <taxon>Ovalentaria</taxon>
        <taxon>Atherinomorphae</taxon>
        <taxon>Cyprinodontiformes</taxon>
        <taxon>Goodeidae</taxon>
        <taxon>Ameca</taxon>
    </lineage>
</organism>
<reference evidence="2 3" key="1">
    <citation type="submission" date="2021-06" db="EMBL/GenBank/DDBJ databases">
        <authorList>
            <person name="Palmer J.M."/>
        </authorList>
    </citation>
    <scope>NUCLEOTIDE SEQUENCE [LARGE SCALE GENOMIC DNA]</scope>
    <source>
        <strain evidence="2 3">AS_MEX2019</strain>
        <tissue evidence="2">Muscle</tissue>
    </source>
</reference>
<evidence type="ECO:0000256" key="1">
    <source>
        <dbReference type="SAM" id="Phobius"/>
    </source>
</evidence>
<keyword evidence="1" id="KW-0472">Membrane</keyword>
<keyword evidence="1" id="KW-0812">Transmembrane</keyword>
<keyword evidence="1" id="KW-1133">Transmembrane helix</keyword>
<comment type="caution">
    <text evidence="2">The sequence shown here is derived from an EMBL/GenBank/DDBJ whole genome shotgun (WGS) entry which is preliminary data.</text>
</comment>
<proteinExistence type="predicted"/>
<evidence type="ECO:0000313" key="3">
    <source>
        <dbReference type="Proteomes" id="UP001469553"/>
    </source>
</evidence>
<sequence>MPDGNALVFVDNHDNQRGHGAGGASIITFWDPKLHKMAVAYMLAHPYGQARIMSSYRWNRNIVNGVVWLFLFLFRVNVVKYHMFEPILFLPVSGSERLDWPSQ</sequence>
<dbReference type="SUPFAM" id="SSF51445">
    <property type="entry name" value="(Trans)glycosidases"/>
    <property type="match status" value="1"/>
</dbReference>
<dbReference type="InterPro" id="IPR017853">
    <property type="entry name" value="GH"/>
</dbReference>